<protein>
    <recommendedName>
        <fullName evidence="1">ELYS beta-propeller domain-containing protein</fullName>
    </recommendedName>
</protein>
<sequence>MGLLPPAHVHPCYIVPRYSSRLESEPTPVSHIAYQEPENDPKNFCYIWIARGQPEVEE</sequence>
<feature type="domain" description="ELYS beta-propeller" evidence="1">
    <location>
        <begin position="17"/>
        <end position="53"/>
    </location>
</feature>
<dbReference type="InterPro" id="IPR032040">
    <property type="entry name" value="ELYS-bb"/>
</dbReference>
<evidence type="ECO:0000313" key="3">
    <source>
        <dbReference type="Proteomes" id="UP000828390"/>
    </source>
</evidence>
<comment type="caution">
    <text evidence="2">The sequence shown here is derived from an EMBL/GenBank/DDBJ whole genome shotgun (WGS) entry which is preliminary data.</text>
</comment>
<gene>
    <name evidence="2" type="ORF">DPMN_126791</name>
</gene>
<proteinExistence type="predicted"/>
<keyword evidence="3" id="KW-1185">Reference proteome</keyword>
<name>A0A9D4JUT7_DREPO</name>
<reference evidence="2" key="1">
    <citation type="journal article" date="2019" name="bioRxiv">
        <title>The Genome of the Zebra Mussel, Dreissena polymorpha: A Resource for Invasive Species Research.</title>
        <authorList>
            <person name="McCartney M.A."/>
            <person name="Auch B."/>
            <person name="Kono T."/>
            <person name="Mallez S."/>
            <person name="Zhang Y."/>
            <person name="Obille A."/>
            <person name="Becker A."/>
            <person name="Abrahante J.E."/>
            <person name="Garbe J."/>
            <person name="Badalamenti J.P."/>
            <person name="Herman A."/>
            <person name="Mangelson H."/>
            <person name="Liachko I."/>
            <person name="Sullivan S."/>
            <person name="Sone E.D."/>
            <person name="Koren S."/>
            <person name="Silverstein K.A.T."/>
            <person name="Beckman K.B."/>
            <person name="Gohl D.M."/>
        </authorList>
    </citation>
    <scope>NUCLEOTIDE SEQUENCE</scope>
    <source>
        <strain evidence="2">Duluth1</strain>
        <tissue evidence="2">Whole animal</tissue>
    </source>
</reference>
<dbReference type="AlphaFoldDB" id="A0A9D4JUT7"/>
<dbReference type="Pfam" id="PF16687">
    <property type="entry name" value="ELYS-bb"/>
    <property type="match status" value="1"/>
</dbReference>
<accession>A0A9D4JUT7</accession>
<evidence type="ECO:0000313" key="2">
    <source>
        <dbReference type="EMBL" id="KAH3824931.1"/>
    </source>
</evidence>
<evidence type="ECO:0000259" key="1">
    <source>
        <dbReference type="Pfam" id="PF16687"/>
    </source>
</evidence>
<dbReference type="Proteomes" id="UP000828390">
    <property type="component" value="Unassembled WGS sequence"/>
</dbReference>
<reference evidence="2" key="2">
    <citation type="submission" date="2020-11" db="EMBL/GenBank/DDBJ databases">
        <authorList>
            <person name="McCartney M.A."/>
            <person name="Auch B."/>
            <person name="Kono T."/>
            <person name="Mallez S."/>
            <person name="Becker A."/>
            <person name="Gohl D.M."/>
            <person name="Silverstein K.A.T."/>
            <person name="Koren S."/>
            <person name="Bechman K.B."/>
            <person name="Herman A."/>
            <person name="Abrahante J.E."/>
            <person name="Garbe J."/>
        </authorList>
    </citation>
    <scope>NUCLEOTIDE SEQUENCE</scope>
    <source>
        <strain evidence="2">Duluth1</strain>
        <tissue evidence="2">Whole animal</tissue>
    </source>
</reference>
<organism evidence="2 3">
    <name type="scientific">Dreissena polymorpha</name>
    <name type="common">Zebra mussel</name>
    <name type="synonym">Mytilus polymorpha</name>
    <dbReference type="NCBI Taxonomy" id="45954"/>
    <lineage>
        <taxon>Eukaryota</taxon>
        <taxon>Metazoa</taxon>
        <taxon>Spiralia</taxon>
        <taxon>Lophotrochozoa</taxon>
        <taxon>Mollusca</taxon>
        <taxon>Bivalvia</taxon>
        <taxon>Autobranchia</taxon>
        <taxon>Heteroconchia</taxon>
        <taxon>Euheterodonta</taxon>
        <taxon>Imparidentia</taxon>
        <taxon>Neoheterodontei</taxon>
        <taxon>Myida</taxon>
        <taxon>Dreissenoidea</taxon>
        <taxon>Dreissenidae</taxon>
        <taxon>Dreissena</taxon>
    </lineage>
</organism>
<dbReference type="EMBL" id="JAIWYP010000005">
    <property type="protein sequence ID" value="KAH3824931.1"/>
    <property type="molecule type" value="Genomic_DNA"/>
</dbReference>